<gene>
    <name evidence="6" type="ORF">HNY73_023120</name>
</gene>
<comment type="caution">
    <text evidence="6">The sequence shown here is derived from an EMBL/GenBank/DDBJ whole genome shotgun (WGS) entry which is preliminary data.</text>
</comment>
<dbReference type="PANTHER" id="PTHR23507">
    <property type="entry name" value="ZGC:174356"/>
    <property type="match status" value="1"/>
</dbReference>
<feature type="transmembrane region" description="Helical" evidence="5">
    <location>
        <begin position="312"/>
        <end position="332"/>
    </location>
</feature>
<feature type="transmembrane region" description="Helical" evidence="5">
    <location>
        <begin position="181"/>
        <end position="205"/>
    </location>
</feature>
<keyword evidence="7" id="KW-1185">Reference proteome</keyword>
<feature type="transmembrane region" description="Helical" evidence="5">
    <location>
        <begin position="123"/>
        <end position="141"/>
    </location>
</feature>
<evidence type="ECO:0000313" key="7">
    <source>
        <dbReference type="Proteomes" id="UP000807504"/>
    </source>
</evidence>
<dbReference type="GO" id="GO:0022857">
    <property type="term" value="F:transmembrane transporter activity"/>
    <property type="evidence" value="ECO:0007669"/>
    <property type="project" value="InterPro"/>
</dbReference>
<dbReference type="PANTHER" id="PTHR23507:SF1">
    <property type="entry name" value="FI18259P1-RELATED"/>
    <property type="match status" value="1"/>
</dbReference>
<evidence type="ECO:0000256" key="1">
    <source>
        <dbReference type="ARBA" id="ARBA00004141"/>
    </source>
</evidence>
<feature type="transmembrane region" description="Helical" evidence="5">
    <location>
        <begin position="467"/>
        <end position="489"/>
    </location>
</feature>
<feature type="transmembrane region" description="Helical" evidence="5">
    <location>
        <begin position="68"/>
        <end position="88"/>
    </location>
</feature>
<evidence type="ECO:0000256" key="3">
    <source>
        <dbReference type="ARBA" id="ARBA00022989"/>
    </source>
</evidence>
<protein>
    <submittedName>
        <fullName evidence="6">Proton-coupled folate transporter like protein</fullName>
    </submittedName>
</protein>
<reference evidence="6" key="1">
    <citation type="journal article" date="2020" name="bioRxiv">
        <title>Chromosome-level reference genome of the European wasp spider Argiope bruennichi: a resource for studies on range expansion and evolutionary adaptation.</title>
        <authorList>
            <person name="Sheffer M.M."/>
            <person name="Hoppe A."/>
            <person name="Krehenwinkel H."/>
            <person name="Uhl G."/>
            <person name="Kuss A.W."/>
            <person name="Jensen L."/>
            <person name="Jensen C."/>
            <person name="Gillespie R.G."/>
            <person name="Hoff K.J."/>
            <person name="Prost S."/>
        </authorList>
    </citation>
    <scope>NUCLEOTIDE SEQUENCE</scope>
</reference>
<dbReference type="SUPFAM" id="SSF103473">
    <property type="entry name" value="MFS general substrate transporter"/>
    <property type="match status" value="1"/>
</dbReference>
<evidence type="ECO:0000313" key="6">
    <source>
        <dbReference type="EMBL" id="KAF8765127.1"/>
    </source>
</evidence>
<name>A0A8T0E4F1_ARGBR</name>
<feature type="transmembrane region" description="Helical" evidence="5">
    <location>
        <begin position="217"/>
        <end position="237"/>
    </location>
</feature>
<dbReference type="Pfam" id="PF07690">
    <property type="entry name" value="MFS_1"/>
    <property type="match status" value="1"/>
</dbReference>
<keyword evidence="4 5" id="KW-0472">Membrane</keyword>
<feature type="transmembrane region" description="Helical" evidence="5">
    <location>
        <begin position="352"/>
        <end position="374"/>
    </location>
</feature>
<feature type="transmembrane region" description="Helical" evidence="5">
    <location>
        <begin position="406"/>
        <end position="426"/>
    </location>
</feature>
<evidence type="ECO:0000256" key="2">
    <source>
        <dbReference type="ARBA" id="ARBA00022692"/>
    </source>
</evidence>
<organism evidence="6 7">
    <name type="scientific">Argiope bruennichi</name>
    <name type="common">Wasp spider</name>
    <name type="synonym">Aranea bruennichi</name>
    <dbReference type="NCBI Taxonomy" id="94029"/>
    <lineage>
        <taxon>Eukaryota</taxon>
        <taxon>Metazoa</taxon>
        <taxon>Ecdysozoa</taxon>
        <taxon>Arthropoda</taxon>
        <taxon>Chelicerata</taxon>
        <taxon>Arachnida</taxon>
        <taxon>Araneae</taxon>
        <taxon>Araneomorphae</taxon>
        <taxon>Entelegynae</taxon>
        <taxon>Araneoidea</taxon>
        <taxon>Araneidae</taxon>
        <taxon>Argiope</taxon>
    </lineage>
</organism>
<feature type="transmembrane region" description="Helical" evidence="5">
    <location>
        <begin position="438"/>
        <end position="461"/>
    </location>
</feature>
<dbReference type="InterPro" id="IPR005829">
    <property type="entry name" value="Sugar_transporter_CS"/>
</dbReference>
<evidence type="ECO:0000256" key="4">
    <source>
        <dbReference type="ARBA" id="ARBA00023136"/>
    </source>
</evidence>
<feature type="transmembrane region" description="Helical" evidence="5">
    <location>
        <begin position="243"/>
        <end position="268"/>
    </location>
</feature>
<feature type="transmembrane region" description="Helical" evidence="5">
    <location>
        <begin position="381"/>
        <end position="400"/>
    </location>
</feature>
<comment type="subcellular location">
    <subcellularLocation>
        <location evidence="1">Membrane</location>
        <topology evidence="1">Multi-pass membrane protein</topology>
    </subcellularLocation>
</comment>
<keyword evidence="3 5" id="KW-1133">Transmembrane helix</keyword>
<keyword evidence="2 5" id="KW-0812">Transmembrane</keyword>
<proteinExistence type="predicted"/>
<dbReference type="EMBL" id="JABXBU010002231">
    <property type="protein sequence ID" value="KAF8765127.1"/>
    <property type="molecule type" value="Genomic_DNA"/>
</dbReference>
<reference evidence="6" key="2">
    <citation type="submission" date="2020-06" db="EMBL/GenBank/DDBJ databases">
        <authorList>
            <person name="Sheffer M."/>
        </authorList>
    </citation>
    <scope>NUCLEOTIDE SEQUENCE</scope>
</reference>
<accession>A0A8T0E4F1</accession>
<dbReference type="InterPro" id="IPR011701">
    <property type="entry name" value="MFS"/>
</dbReference>
<dbReference type="PROSITE" id="PS00216">
    <property type="entry name" value="SUGAR_TRANSPORT_1"/>
    <property type="match status" value="1"/>
</dbReference>
<dbReference type="Proteomes" id="UP000807504">
    <property type="component" value="Unassembled WGS sequence"/>
</dbReference>
<dbReference type="GO" id="GO:0016020">
    <property type="term" value="C:membrane"/>
    <property type="evidence" value="ECO:0007669"/>
    <property type="project" value="UniProtKB-SubCell"/>
</dbReference>
<dbReference type="AlphaFoldDB" id="A0A8T0E4F1"/>
<dbReference type="Gene3D" id="1.20.1250.20">
    <property type="entry name" value="MFS general substrate transporter like domains"/>
    <property type="match status" value="1"/>
</dbReference>
<dbReference type="InterPro" id="IPR036259">
    <property type="entry name" value="MFS_trans_sf"/>
</dbReference>
<feature type="transmembrane region" description="Helical" evidence="5">
    <location>
        <begin position="153"/>
        <end position="175"/>
    </location>
</feature>
<sequence>MGETSGDNLEHTSGVFCRLRHGDSFNEYGTSGMEKDERIVTDEKEEAAPSSRIASCLKIIISLRIEPVMFLFMFSYILNTTCLTNMIMNKGCLFYFNYSKEICDNVTAYRNESDNVEILANNYNLYINLLAPIGAFVVIFLAPWSDKYGRKPLLLLALFGFFIYDLGIILCTVYYESELYFIILSSLVTQITGGFICVMTVIYSYISDSSTPESRSLRYTFLQIAFGLAVTLGALAGGQLYYYWGYLTVYETMTAGHLLAIFWVVVFVPETRGLDVSIPFSKKLKEIFASQNFTDGLRTCLKHRDDQGRLQLWLLLLSSCTIALTYEVYTNIAYVYTHHMYKWDPKAYSEMWTIFSFSEMMVVLVVTPLLVKVFKLSDPTIGIIGSVSIISKNVFLAFAYDLVLYYFSNITGFLNGLGNLAVRSLISKLVAEDELGRVFSFLATCEAIVPLLAAAIIAKIFNATIKVFPGACYLAATAFLMLPLMTFVWQFRRFRRQSHQLLNPKLIQGSHDI</sequence>
<evidence type="ECO:0000256" key="5">
    <source>
        <dbReference type="SAM" id="Phobius"/>
    </source>
</evidence>